<reference evidence="1" key="1">
    <citation type="submission" date="2017-05" db="UniProtKB">
        <authorList>
            <consortium name="EnsemblMetazoa"/>
        </authorList>
    </citation>
    <scope>IDENTIFICATION</scope>
</reference>
<evidence type="ECO:0008006" key="2">
    <source>
        <dbReference type="Google" id="ProtNLM"/>
    </source>
</evidence>
<sequence>LLIVVWFPGQIDDLEGVVKTCRECQHHKEDPETPLHPLEQPTRPWQRIHLDFAGLFKGQMCLILVDAYSK</sequence>
<name>A0A1X7VPE6_AMPQE</name>
<accession>A0A1X7VPE6</accession>
<dbReference type="EnsemblMetazoa" id="Aqu2.1.41725_001">
    <property type="protein sequence ID" value="Aqu2.1.41725_001"/>
    <property type="gene ID" value="Aqu2.1.41725"/>
</dbReference>
<dbReference type="AlphaFoldDB" id="A0A1X7VPE6"/>
<dbReference type="PANTHER" id="PTHR37984:SF5">
    <property type="entry name" value="PROTEIN NYNRIN-LIKE"/>
    <property type="match status" value="1"/>
</dbReference>
<protein>
    <recommendedName>
        <fullName evidence="2">Integrase zinc-binding domain-containing protein</fullName>
    </recommendedName>
</protein>
<organism evidence="1">
    <name type="scientific">Amphimedon queenslandica</name>
    <name type="common">Sponge</name>
    <dbReference type="NCBI Taxonomy" id="400682"/>
    <lineage>
        <taxon>Eukaryota</taxon>
        <taxon>Metazoa</taxon>
        <taxon>Porifera</taxon>
        <taxon>Demospongiae</taxon>
        <taxon>Heteroscleromorpha</taxon>
        <taxon>Haplosclerida</taxon>
        <taxon>Niphatidae</taxon>
        <taxon>Amphimedon</taxon>
    </lineage>
</organism>
<dbReference type="InParanoid" id="A0A1X7VPE6"/>
<dbReference type="InterPro" id="IPR050951">
    <property type="entry name" value="Retrovirus_Pol_polyprotein"/>
</dbReference>
<evidence type="ECO:0000313" key="1">
    <source>
        <dbReference type="EnsemblMetazoa" id="Aqu2.1.41725_001"/>
    </source>
</evidence>
<dbReference type="PANTHER" id="PTHR37984">
    <property type="entry name" value="PROTEIN CBG26694"/>
    <property type="match status" value="1"/>
</dbReference>
<proteinExistence type="predicted"/>